<dbReference type="EMBL" id="JBHTAX010000006">
    <property type="protein sequence ID" value="MFC7193086.1"/>
    <property type="molecule type" value="Genomic_DNA"/>
</dbReference>
<dbReference type="AlphaFoldDB" id="A0ABD5YUT9"/>
<organism evidence="2 3">
    <name type="scientific">Halocatena marina</name>
    <dbReference type="NCBI Taxonomy" id="2934937"/>
    <lineage>
        <taxon>Archaea</taxon>
        <taxon>Methanobacteriati</taxon>
        <taxon>Methanobacteriota</taxon>
        <taxon>Stenosarchaea group</taxon>
        <taxon>Halobacteria</taxon>
        <taxon>Halobacteriales</taxon>
        <taxon>Natronomonadaceae</taxon>
        <taxon>Halocatena</taxon>
    </lineage>
</organism>
<sequence>MERRKLLATLGGIGAVGLAGCLSESRSADTDQSPSSPEQTKSPTTEHSTIQRHLSIVDQDSIADSHELRVHVELLESTTTNTQPATLRVSTTNEGPRRAISVGTDGCDLFNRDRGGSKEPRGLWLYRVETMDAVDRKANKWVPAKSPEQPRVYPTYGCTPMEYEPRESVSTEYGVWDDYQVPGYLHPGTYRWEEKIQIWDNATATPGEPSSATIRWGFSLAVEKPD</sequence>
<comment type="caution">
    <text evidence="2">The sequence shown here is derived from an EMBL/GenBank/DDBJ whole genome shotgun (WGS) entry which is preliminary data.</text>
</comment>
<dbReference type="GeneID" id="76202667"/>
<keyword evidence="3" id="KW-1185">Reference proteome</keyword>
<dbReference type="Proteomes" id="UP001596417">
    <property type="component" value="Unassembled WGS sequence"/>
</dbReference>
<dbReference type="PROSITE" id="PS51257">
    <property type="entry name" value="PROKAR_LIPOPROTEIN"/>
    <property type="match status" value="1"/>
</dbReference>
<feature type="compositionally biased region" description="Polar residues" evidence="1">
    <location>
        <begin position="30"/>
        <end position="50"/>
    </location>
</feature>
<name>A0ABD5YUT9_9EURY</name>
<dbReference type="RefSeq" id="WP_264556794.1">
    <property type="nucleotide sequence ID" value="NZ_CP109982.1"/>
</dbReference>
<protein>
    <submittedName>
        <fullName evidence="2">Uncharacterized protein</fullName>
    </submittedName>
</protein>
<proteinExistence type="predicted"/>
<reference evidence="2 3" key="1">
    <citation type="journal article" date="2019" name="Int. J. Syst. Evol. Microbiol.">
        <title>The Global Catalogue of Microorganisms (GCM) 10K type strain sequencing project: providing services to taxonomists for standard genome sequencing and annotation.</title>
        <authorList>
            <consortium name="The Broad Institute Genomics Platform"/>
            <consortium name="The Broad Institute Genome Sequencing Center for Infectious Disease"/>
            <person name="Wu L."/>
            <person name="Ma J."/>
        </authorList>
    </citation>
    <scope>NUCLEOTIDE SEQUENCE [LARGE SCALE GENOMIC DNA]</scope>
    <source>
        <strain evidence="2 3">RDMS1</strain>
    </source>
</reference>
<evidence type="ECO:0000313" key="3">
    <source>
        <dbReference type="Proteomes" id="UP001596417"/>
    </source>
</evidence>
<feature type="region of interest" description="Disordered" evidence="1">
    <location>
        <begin position="24"/>
        <end position="50"/>
    </location>
</feature>
<accession>A0ABD5YUT9</accession>
<gene>
    <name evidence="2" type="ORF">ACFQL7_27125</name>
</gene>
<evidence type="ECO:0000313" key="2">
    <source>
        <dbReference type="EMBL" id="MFC7193086.1"/>
    </source>
</evidence>
<evidence type="ECO:0000256" key="1">
    <source>
        <dbReference type="SAM" id="MobiDB-lite"/>
    </source>
</evidence>